<keyword evidence="6" id="KW-0256">Endoplasmic reticulum</keyword>
<comment type="pathway">
    <text evidence="4">Lipid metabolism.</text>
</comment>
<evidence type="ECO:0000256" key="10">
    <source>
        <dbReference type="ARBA" id="ARBA00048109"/>
    </source>
</evidence>
<dbReference type="GO" id="GO:0005789">
    <property type="term" value="C:endoplasmic reticulum membrane"/>
    <property type="evidence" value="ECO:0007669"/>
    <property type="project" value="UniProtKB-SubCell"/>
</dbReference>
<dbReference type="GO" id="GO:0004144">
    <property type="term" value="F:diacylglycerol O-acyltransferase activity"/>
    <property type="evidence" value="ECO:0007669"/>
    <property type="project" value="UniProtKB-EC"/>
</dbReference>
<comment type="similarity">
    <text evidence="8">In the N-terminal section; belongs to the long-chain O-acyltransferase family.</text>
</comment>
<accession>A0AA38BVW2</accession>
<keyword evidence="11" id="KW-1133">Transmembrane helix</keyword>
<dbReference type="SUPFAM" id="SSF52777">
    <property type="entry name" value="CoA-dependent acyltransferases"/>
    <property type="match status" value="1"/>
</dbReference>
<dbReference type="InterPro" id="IPR045034">
    <property type="entry name" value="O-acyltransferase_WSD1-like"/>
</dbReference>
<comment type="catalytic activity">
    <reaction evidence="10">
        <text>an acyl-CoA + a 1,2-diacyl-sn-glycerol = a triacyl-sn-glycerol + CoA</text>
        <dbReference type="Rhea" id="RHEA:10868"/>
        <dbReference type="ChEBI" id="CHEBI:17815"/>
        <dbReference type="ChEBI" id="CHEBI:57287"/>
        <dbReference type="ChEBI" id="CHEBI:58342"/>
        <dbReference type="ChEBI" id="CHEBI:64615"/>
        <dbReference type="EC" id="2.3.1.20"/>
    </reaction>
</comment>
<keyword evidence="11" id="KW-0812">Transmembrane</keyword>
<dbReference type="InterPro" id="IPR004255">
    <property type="entry name" value="O-acyltransferase_WSD1_N"/>
</dbReference>
<feature type="domain" description="O-acyltransferase WSD1 C-terminal" evidence="13">
    <location>
        <begin position="325"/>
        <end position="463"/>
    </location>
</feature>
<dbReference type="EMBL" id="JAHRHJ020003813">
    <property type="protein sequence ID" value="KAH9289907.1"/>
    <property type="molecule type" value="Genomic_DNA"/>
</dbReference>
<organism evidence="14 15">
    <name type="scientific">Taxus chinensis</name>
    <name type="common">Chinese yew</name>
    <name type="synonym">Taxus wallichiana var. chinensis</name>
    <dbReference type="NCBI Taxonomy" id="29808"/>
    <lineage>
        <taxon>Eukaryota</taxon>
        <taxon>Viridiplantae</taxon>
        <taxon>Streptophyta</taxon>
        <taxon>Embryophyta</taxon>
        <taxon>Tracheophyta</taxon>
        <taxon>Spermatophyta</taxon>
        <taxon>Pinopsida</taxon>
        <taxon>Pinidae</taxon>
        <taxon>Conifers II</taxon>
        <taxon>Cupressales</taxon>
        <taxon>Taxaceae</taxon>
        <taxon>Taxus</taxon>
    </lineage>
</organism>
<evidence type="ECO:0000313" key="14">
    <source>
        <dbReference type="EMBL" id="KAH9289907.1"/>
    </source>
</evidence>
<dbReference type="InterPro" id="IPR009721">
    <property type="entry name" value="O-acyltransferase_WSD1_C"/>
</dbReference>
<protein>
    <recommendedName>
        <fullName evidence="16">Diacylglycerol O-acyltransferase</fullName>
    </recommendedName>
</protein>
<dbReference type="AlphaFoldDB" id="A0AA38BVW2"/>
<evidence type="ECO:0000256" key="1">
    <source>
        <dbReference type="ARBA" id="ARBA00004162"/>
    </source>
</evidence>
<dbReference type="GO" id="GO:0019432">
    <property type="term" value="P:triglyceride biosynthetic process"/>
    <property type="evidence" value="ECO:0007669"/>
    <property type="project" value="TreeGrafter"/>
</dbReference>
<dbReference type="Pfam" id="PF06974">
    <property type="entry name" value="WS_DGAT_C"/>
    <property type="match status" value="1"/>
</dbReference>
<evidence type="ECO:0000256" key="6">
    <source>
        <dbReference type="ARBA" id="ARBA00022824"/>
    </source>
</evidence>
<gene>
    <name evidence="14" type="ORF">KI387_034024</name>
</gene>
<evidence type="ECO:0000256" key="2">
    <source>
        <dbReference type="ARBA" id="ARBA00004240"/>
    </source>
</evidence>
<evidence type="ECO:0000256" key="11">
    <source>
        <dbReference type="SAM" id="Phobius"/>
    </source>
</evidence>
<feature type="transmembrane region" description="Helical" evidence="11">
    <location>
        <begin position="184"/>
        <end position="208"/>
    </location>
</feature>
<evidence type="ECO:0000256" key="4">
    <source>
        <dbReference type="ARBA" id="ARBA00005189"/>
    </source>
</evidence>
<comment type="pathway">
    <text evidence="3">Glycerolipid metabolism; triacylglycerol biosynthesis.</text>
</comment>
<dbReference type="PANTHER" id="PTHR31650">
    <property type="entry name" value="O-ACYLTRANSFERASE (WSD1-LIKE) FAMILY PROTEIN"/>
    <property type="match status" value="1"/>
</dbReference>
<dbReference type="Proteomes" id="UP000824469">
    <property type="component" value="Unassembled WGS sequence"/>
</dbReference>
<evidence type="ECO:0000259" key="13">
    <source>
        <dbReference type="Pfam" id="PF06974"/>
    </source>
</evidence>
<keyword evidence="7" id="KW-0012">Acyltransferase</keyword>
<dbReference type="Pfam" id="PF03007">
    <property type="entry name" value="WS_DGAT_cat"/>
    <property type="match status" value="1"/>
</dbReference>
<name>A0AA38BVW2_TAXCH</name>
<dbReference type="OMA" id="EVHIINY"/>
<sequence length="469" mass="53018">MDVNVKEPVSPIGRIFSTSLLSVSVQAIFELERPMDVCSIKKAIRDIILARNPRFCSLMTEDEHGVLHWEKIDVNIDDHVFVPEFPPGQNDYDEFVNDYICNIHLTPLQKCRPLWEFHFLNYNTSSARATLIINMHHSLGDGISFMSLLFCFFTRADNPNLPLTFPSSKSLPRKTTSSWAFADFFYGILHGLFMLVFVMWYTVSDFVISMLRMRWIKDSKIPIRGPPGIEMLPKVMSSITFPMEEIRKIKNSVGGTINDVVMGVIFYGFQRYLKITLSHEDHKIPPNALKMANLRVTGLVSMNTRAVSGLKNMEEMLDSNSAAPWGNRFGLLQIPIPIANMESPLDFVRKAKQIIDRKKMSLEVFVTTRLLNLLGRQASAASIYTILTNTTLLISNMVGPMEKIAMNQTPVKSFYFSMSGLPQTLLLTVVSYVGSVRIQVTGTKGYVDSETLARCFSKSFEEMSEALTG</sequence>
<dbReference type="GO" id="GO:0005886">
    <property type="term" value="C:plasma membrane"/>
    <property type="evidence" value="ECO:0007669"/>
    <property type="project" value="UniProtKB-SubCell"/>
</dbReference>
<keyword evidence="11" id="KW-0472">Membrane</keyword>
<evidence type="ECO:0000256" key="5">
    <source>
        <dbReference type="ARBA" id="ARBA00022679"/>
    </source>
</evidence>
<proteinExistence type="inferred from homology"/>
<dbReference type="PANTHER" id="PTHR31650:SF34">
    <property type="entry name" value="O-ACYLTRANSFERASE WSD1-LIKE ISOFORM X1"/>
    <property type="match status" value="1"/>
</dbReference>
<feature type="domain" description="O-acyltransferase WSD1-like N-terminal" evidence="12">
    <location>
        <begin position="63"/>
        <end position="261"/>
    </location>
</feature>
<comment type="catalytic activity">
    <reaction evidence="9">
        <text>a long chain fatty alcohol + a fatty acyl-CoA = a long-chain alcohol wax ester + CoA</text>
        <dbReference type="Rhea" id="RHEA:38443"/>
        <dbReference type="ChEBI" id="CHEBI:17135"/>
        <dbReference type="ChEBI" id="CHEBI:57287"/>
        <dbReference type="ChEBI" id="CHEBI:77636"/>
        <dbReference type="ChEBI" id="CHEBI:235323"/>
        <dbReference type="EC" id="2.3.1.75"/>
    </reaction>
</comment>
<reference evidence="14 15" key="1">
    <citation type="journal article" date="2021" name="Nat. Plants">
        <title>The Taxus genome provides insights into paclitaxel biosynthesis.</title>
        <authorList>
            <person name="Xiong X."/>
            <person name="Gou J."/>
            <person name="Liao Q."/>
            <person name="Li Y."/>
            <person name="Zhou Q."/>
            <person name="Bi G."/>
            <person name="Li C."/>
            <person name="Du R."/>
            <person name="Wang X."/>
            <person name="Sun T."/>
            <person name="Guo L."/>
            <person name="Liang H."/>
            <person name="Lu P."/>
            <person name="Wu Y."/>
            <person name="Zhang Z."/>
            <person name="Ro D.K."/>
            <person name="Shang Y."/>
            <person name="Huang S."/>
            <person name="Yan J."/>
        </authorList>
    </citation>
    <scope>NUCLEOTIDE SEQUENCE [LARGE SCALE GENOMIC DNA]</scope>
    <source>
        <strain evidence="14">Ta-2019</strain>
    </source>
</reference>
<dbReference type="GO" id="GO:0047196">
    <property type="term" value="F:long-chain-alcohol O-fatty-acyltransferase activity"/>
    <property type="evidence" value="ECO:0007669"/>
    <property type="project" value="UniProtKB-EC"/>
</dbReference>
<evidence type="ECO:0000256" key="7">
    <source>
        <dbReference type="ARBA" id="ARBA00023315"/>
    </source>
</evidence>
<evidence type="ECO:0000256" key="9">
    <source>
        <dbReference type="ARBA" id="ARBA00047604"/>
    </source>
</evidence>
<evidence type="ECO:0008006" key="16">
    <source>
        <dbReference type="Google" id="ProtNLM"/>
    </source>
</evidence>
<dbReference type="Gene3D" id="3.30.559.10">
    <property type="entry name" value="Chloramphenicol acetyltransferase-like domain"/>
    <property type="match status" value="1"/>
</dbReference>
<comment type="caution">
    <text evidence="14">The sequence shown here is derived from an EMBL/GenBank/DDBJ whole genome shotgun (WGS) entry which is preliminary data.</text>
</comment>
<keyword evidence="5" id="KW-0808">Transferase</keyword>
<comment type="subcellular location">
    <subcellularLocation>
        <location evidence="1">Cell membrane</location>
        <topology evidence="1">Single-pass membrane protein</topology>
    </subcellularLocation>
    <subcellularLocation>
        <location evidence="2">Endoplasmic reticulum</location>
    </subcellularLocation>
</comment>
<evidence type="ECO:0000256" key="8">
    <source>
        <dbReference type="ARBA" id="ARBA00024360"/>
    </source>
</evidence>
<dbReference type="InterPro" id="IPR023213">
    <property type="entry name" value="CAT-like_dom_sf"/>
</dbReference>
<evidence type="ECO:0000259" key="12">
    <source>
        <dbReference type="Pfam" id="PF03007"/>
    </source>
</evidence>
<evidence type="ECO:0000313" key="15">
    <source>
        <dbReference type="Proteomes" id="UP000824469"/>
    </source>
</evidence>
<evidence type="ECO:0000256" key="3">
    <source>
        <dbReference type="ARBA" id="ARBA00004771"/>
    </source>
</evidence>
<keyword evidence="15" id="KW-1185">Reference proteome</keyword>